<evidence type="ECO:0000313" key="1">
    <source>
        <dbReference type="EMBL" id="AIA90849.1"/>
    </source>
</evidence>
<sequence>AGLEGLLRTLVEAGAPTALRCDVGDGEVVQWRTGRSGDHRLLFVTNDGEATTASFTGSADLFDGDLAEDLLTGATAKVTSHAGRASLTLSLAPGGSHVLCCPPPVPH</sequence>
<proteinExistence type="predicted"/>
<feature type="non-terminal residue" evidence="1">
    <location>
        <position position="1"/>
    </location>
</feature>
<dbReference type="AlphaFoldDB" id="A0A060C6L0"/>
<name>A0A060C6L0_9ACTN</name>
<protein>
    <submittedName>
        <fullName evidence="1">CAZy families GH42 protein</fullName>
    </submittedName>
</protein>
<organism evidence="1">
    <name type="scientific">uncultured Conexibacter sp</name>
    <dbReference type="NCBI Taxonomy" id="259313"/>
    <lineage>
        <taxon>Bacteria</taxon>
        <taxon>Bacillati</taxon>
        <taxon>Actinomycetota</taxon>
        <taxon>Thermoleophilia</taxon>
        <taxon>Solirubrobacterales</taxon>
        <taxon>Conexibacteraceae</taxon>
        <taxon>Conexibacter</taxon>
        <taxon>environmental samples</taxon>
    </lineage>
</organism>
<dbReference type="EMBL" id="KF123545">
    <property type="protein sequence ID" value="AIA90849.1"/>
    <property type="molecule type" value="Genomic_DNA"/>
</dbReference>
<reference evidence="1" key="1">
    <citation type="journal article" date="2013" name="Environ. Microbiol.">
        <title>Seasonally variable intestinal metagenomes of the red palm weevil (Rhynchophorus ferrugineus).</title>
        <authorList>
            <person name="Jia S."/>
            <person name="Zhang X."/>
            <person name="Zhang G."/>
            <person name="Yin A."/>
            <person name="Zhang S."/>
            <person name="Li F."/>
            <person name="Wang L."/>
            <person name="Zhao D."/>
            <person name="Yun Q."/>
            <person name="Tala"/>
            <person name="Wang J."/>
            <person name="Sun G."/>
            <person name="Baabdullah M."/>
            <person name="Yu X."/>
            <person name="Hu S."/>
            <person name="Al-Mssallem I.S."/>
            <person name="Yu J."/>
        </authorList>
    </citation>
    <scope>NUCLEOTIDE SEQUENCE</scope>
</reference>
<accession>A0A060C6L0</accession>